<dbReference type="RefSeq" id="WP_104974019.1">
    <property type="nucleotide sequence ID" value="NZ_CP014134.1"/>
</dbReference>
<feature type="domain" description="DUF4935" evidence="1">
    <location>
        <begin position="3"/>
        <end position="162"/>
    </location>
</feature>
<dbReference type="SUPFAM" id="SSF88723">
    <property type="entry name" value="PIN domain-like"/>
    <property type="match status" value="1"/>
</dbReference>
<gene>
    <name evidence="2" type="ORF">AL468_01170</name>
</gene>
<evidence type="ECO:0000313" key="2">
    <source>
        <dbReference type="EMBL" id="AVH25910.1"/>
    </source>
</evidence>
<dbReference type="Proteomes" id="UP000237665">
    <property type="component" value="Chromosome 1"/>
</dbReference>
<organism evidence="2 3">
    <name type="scientific">Vibrio diabolicus</name>
    <dbReference type="NCBI Taxonomy" id="50719"/>
    <lineage>
        <taxon>Bacteria</taxon>
        <taxon>Pseudomonadati</taxon>
        <taxon>Pseudomonadota</taxon>
        <taxon>Gammaproteobacteria</taxon>
        <taxon>Vibrionales</taxon>
        <taxon>Vibrionaceae</taxon>
        <taxon>Vibrio</taxon>
        <taxon>Vibrio diabolicus subgroup</taxon>
    </lineage>
</organism>
<reference evidence="3" key="1">
    <citation type="submission" date="2017-12" db="EMBL/GenBank/DDBJ databases">
        <title>FDA dAtabase for Regulatory Grade micrObial Sequences (FDA-ARGOS): Supporting development and validation of Infectious Disease Dx tests.</title>
        <authorList>
            <person name="Hoffmann M."/>
            <person name="Allard M."/>
            <person name="Evans P."/>
            <person name="Brown E."/>
            <person name="Tallon L.J."/>
            <person name="Sadzewicz L."/>
            <person name="Sengamalay N."/>
            <person name="Ott S."/>
            <person name="Godinez A."/>
            <person name="Nagaraj S."/>
            <person name="Vavikolanu K."/>
            <person name="Aluvathingal J."/>
            <person name="Nadendla S."/>
            <person name="Hobson J."/>
            <person name="Sichtig H."/>
        </authorList>
    </citation>
    <scope>NUCLEOTIDE SEQUENCE [LARGE SCALE GENOMIC DNA]</scope>
    <source>
        <strain evidence="3">LMG 3418</strain>
    </source>
</reference>
<dbReference type="InterPro" id="IPR029060">
    <property type="entry name" value="PIN-like_dom_sf"/>
</dbReference>
<proteinExistence type="predicted"/>
<evidence type="ECO:0000259" key="1">
    <source>
        <dbReference type="Pfam" id="PF16289"/>
    </source>
</evidence>
<dbReference type="EMBL" id="CP014134">
    <property type="protein sequence ID" value="AVH25910.1"/>
    <property type="molecule type" value="Genomic_DNA"/>
</dbReference>
<keyword evidence="3" id="KW-1185">Reference proteome</keyword>
<evidence type="ECO:0000313" key="3">
    <source>
        <dbReference type="Proteomes" id="UP000237665"/>
    </source>
</evidence>
<dbReference type="InterPro" id="IPR032557">
    <property type="entry name" value="DUF4935"/>
</dbReference>
<protein>
    <submittedName>
        <fullName evidence="2">DUF4935 domain-containing protein</fullName>
    </submittedName>
</protein>
<accession>A0ABN5HFJ8</accession>
<name>A0ABN5HFJ8_9VIBR</name>
<dbReference type="Pfam" id="PF16289">
    <property type="entry name" value="PIN_12"/>
    <property type="match status" value="1"/>
</dbReference>
<sequence>MKVFLDTNVFFKNWYVDNPNFKWMFRYLNNEQEELLLSELVVLEVENIRNRQRDEAIAEIKKQYKNLNGLSNKSVNFDNGIDIEDYDLNLILNDKAEFIDRIDFESISHKTLVHRAFKSVKPFSGQEKGYRDSLIWLSLVEYLKSCNENEEIAFITNNKTDFFVSKNKEIRLHPDLVKDLEENGIKSKVVPYTDLFQFVNSVIDKDDHLVDELKLSYELDDFLMEQTEEHMESLSKQDLSQYFATNVFKDKITQILDLTCETWDGVDDTEILSVSKISDDEAYVSCHYVVTGLDLTVAIDVIEYNQHKDDIDSISECYQVVIDHENEIANISLGFRAWISGSLIYKVHDELPAELHVENVELY</sequence>